<keyword evidence="3" id="KW-1185">Reference proteome</keyword>
<sequence length="165" mass="20029">MILLFQHTTQQFDDVIEPPPVKFSFNEPGWYVVGVLFVLIVALCVYLVYQYYKRNRYRKSALRYLQEREKYWKEQQQDVPLIYETSMLLKRLSMRNYGRGTVAYLYGKDWINFLNTTWKEHSFTEEEGQMLFDTLYRKPTQVDKNIANGFIEKTKRWIIHHKHAV</sequence>
<dbReference type="Pfam" id="PF14316">
    <property type="entry name" value="DUF4381"/>
    <property type="match status" value="1"/>
</dbReference>
<reference evidence="2 3" key="1">
    <citation type="submission" date="2018-06" db="EMBL/GenBank/DDBJ databases">
        <title>Genomic Encyclopedia of Archaeal and Bacterial Type Strains, Phase II (KMG-II): from individual species to whole genera.</title>
        <authorList>
            <person name="Goeker M."/>
        </authorList>
    </citation>
    <scope>NUCLEOTIDE SEQUENCE [LARGE SCALE GENOMIC DNA]</scope>
    <source>
        <strain evidence="2 3">DSM 23857</strain>
    </source>
</reference>
<dbReference type="EMBL" id="QLLL01000006">
    <property type="protein sequence ID" value="RAJ02432.1"/>
    <property type="molecule type" value="Genomic_DNA"/>
</dbReference>
<comment type="caution">
    <text evidence="2">The sequence shown here is derived from an EMBL/GenBank/DDBJ whole genome shotgun (WGS) entry which is preliminary data.</text>
</comment>
<evidence type="ECO:0000313" key="2">
    <source>
        <dbReference type="EMBL" id="RAJ02432.1"/>
    </source>
</evidence>
<organism evidence="2 3">
    <name type="scientific">Chitinophaga skermanii</name>
    <dbReference type="NCBI Taxonomy" id="331697"/>
    <lineage>
        <taxon>Bacteria</taxon>
        <taxon>Pseudomonadati</taxon>
        <taxon>Bacteroidota</taxon>
        <taxon>Chitinophagia</taxon>
        <taxon>Chitinophagales</taxon>
        <taxon>Chitinophagaceae</taxon>
        <taxon>Chitinophaga</taxon>
    </lineage>
</organism>
<keyword evidence="1" id="KW-0472">Membrane</keyword>
<evidence type="ECO:0000313" key="3">
    <source>
        <dbReference type="Proteomes" id="UP000249547"/>
    </source>
</evidence>
<protein>
    <submittedName>
        <fullName evidence="2">Uncharacterized protein DUF4381</fullName>
    </submittedName>
</protein>
<evidence type="ECO:0000256" key="1">
    <source>
        <dbReference type="SAM" id="Phobius"/>
    </source>
</evidence>
<dbReference type="RefSeq" id="WP_111598873.1">
    <property type="nucleotide sequence ID" value="NZ_QLLL01000006.1"/>
</dbReference>
<dbReference type="OrthoDB" id="978983at2"/>
<accession>A0A327QFN3</accession>
<keyword evidence="1" id="KW-1133">Transmembrane helix</keyword>
<dbReference type="Proteomes" id="UP000249547">
    <property type="component" value="Unassembled WGS sequence"/>
</dbReference>
<proteinExistence type="predicted"/>
<name>A0A327QFN3_9BACT</name>
<gene>
    <name evidence="2" type="ORF">LX64_03447</name>
</gene>
<keyword evidence="1" id="KW-0812">Transmembrane</keyword>
<dbReference type="InterPro" id="IPR025489">
    <property type="entry name" value="DUF4381"/>
</dbReference>
<dbReference type="AlphaFoldDB" id="A0A327QFN3"/>
<feature type="transmembrane region" description="Helical" evidence="1">
    <location>
        <begin position="29"/>
        <end position="49"/>
    </location>
</feature>